<feature type="compositionally biased region" description="Gly residues" evidence="6">
    <location>
        <begin position="718"/>
        <end position="742"/>
    </location>
</feature>
<comment type="caution">
    <text evidence="9">The sequence shown here is derived from an EMBL/GenBank/DDBJ whole genome shotgun (WGS) entry which is preliminary data.</text>
</comment>
<dbReference type="Pfam" id="PF02687">
    <property type="entry name" value="FtsX"/>
    <property type="match status" value="1"/>
</dbReference>
<dbReference type="EMBL" id="JBHTBJ010000007">
    <property type="protein sequence ID" value="MFC7274822.1"/>
    <property type="molecule type" value="Genomic_DNA"/>
</dbReference>
<evidence type="ECO:0000256" key="4">
    <source>
        <dbReference type="ARBA" id="ARBA00022989"/>
    </source>
</evidence>
<dbReference type="InterPro" id="IPR003838">
    <property type="entry name" value="ABC3_permease_C"/>
</dbReference>
<protein>
    <submittedName>
        <fullName evidence="9">FtsX-like permease family protein</fullName>
    </submittedName>
</protein>
<gene>
    <name evidence="9" type="ORF">ACFQS1_12575</name>
</gene>
<evidence type="ECO:0000259" key="8">
    <source>
        <dbReference type="Pfam" id="PF02687"/>
    </source>
</evidence>
<feature type="transmembrane region" description="Helical" evidence="7">
    <location>
        <begin position="897"/>
        <end position="921"/>
    </location>
</feature>
<proteinExistence type="predicted"/>
<keyword evidence="2" id="KW-1003">Cell membrane</keyword>
<evidence type="ECO:0000256" key="3">
    <source>
        <dbReference type="ARBA" id="ARBA00022692"/>
    </source>
</evidence>
<feature type="transmembrane region" description="Helical" evidence="7">
    <location>
        <begin position="426"/>
        <end position="448"/>
    </location>
</feature>
<evidence type="ECO:0000256" key="2">
    <source>
        <dbReference type="ARBA" id="ARBA00022475"/>
    </source>
</evidence>
<dbReference type="RefSeq" id="WP_378967227.1">
    <property type="nucleotide sequence ID" value="NZ_JBHTBJ010000007.1"/>
</dbReference>
<organism evidence="9 10">
    <name type="scientific">Paractinoplanes rhizophilus</name>
    <dbReference type="NCBI Taxonomy" id="1416877"/>
    <lineage>
        <taxon>Bacteria</taxon>
        <taxon>Bacillati</taxon>
        <taxon>Actinomycetota</taxon>
        <taxon>Actinomycetes</taxon>
        <taxon>Micromonosporales</taxon>
        <taxon>Micromonosporaceae</taxon>
        <taxon>Paractinoplanes</taxon>
    </lineage>
</organism>
<feature type="region of interest" description="Disordered" evidence="6">
    <location>
        <begin position="713"/>
        <end position="742"/>
    </location>
</feature>
<feature type="domain" description="ABC3 transporter permease C-terminal" evidence="8">
    <location>
        <begin position="299"/>
        <end position="370"/>
    </location>
</feature>
<feature type="transmembrane region" description="Helical" evidence="7">
    <location>
        <begin position="948"/>
        <end position="972"/>
    </location>
</feature>
<name>A0ABW2HP12_9ACTN</name>
<evidence type="ECO:0000256" key="1">
    <source>
        <dbReference type="ARBA" id="ARBA00004651"/>
    </source>
</evidence>
<evidence type="ECO:0000313" key="9">
    <source>
        <dbReference type="EMBL" id="MFC7274822.1"/>
    </source>
</evidence>
<evidence type="ECO:0000256" key="7">
    <source>
        <dbReference type="SAM" id="Phobius"/>
    </source>
</evidence>
<keyword evidence="3 7" id="KW-0812">Transmembrane</keyword>
<feature type="transmembrane region" description="Helical" evidence="7">
    <location>
        <begin position="992"/>
        <end position="1016"/>
    </location>
</feature>
<dbReference type="Proteomes" id="UP001596548">
    <property type="component" value="Unassembled WGS sequence"/>
</dbReference>
<comment type="subcellular location">
    <subcellularLocation>
        <location evidence="1">Cell membrane</location>
        <topology evidence="1">Multi-pass membrane protein</topology>
    </subcellularLocation>
</comment>
<evidence type="ECO:0000313" key="10">
    <source>
        <dbReference type="Proteomes" id="UP001596548"/>
    </source>
</evidence>
<keyword evidence="5 7" id="KW-0472">Membrane</keyword>
<sequence length="1025" mass="104167">MIALVLAMVWTRRGQAVTLALLTLFGVAAAVAAPAYLRAADRAVAAGEVRTADAASRSLTLIARQHDHRPGRSRPEVVAADVDLGKTGASLLTLPGFDYTYASEFPAIRMEPDDHIRTRVVHRQDVCAHLTMTAGRCLIGESDMIIGAETAARLELAPGDEVHPVFAVWLPKAGIFAEDGRPKRFLIAGVYRPTDAGDPYWGTHGYFGADTGGRRGEPAFVTNASIAAMDHGAIELSVDGSAPPGALAVDRLPAVRDGLATLRQRVAGLGAGLELRSGIPTLLGRIDAGRDAAHRIVPVLAVCLVLLACLTIYLAVGYGTEGRRPELAVVALRGARRGQRWWLATGENLVSILAGAILGCVAGQLLVDVFAAGRFPGVGADPGLEALRWAPAAAAAALVTALLAERHQLGRPVTELLRRVPPAPRVGTAVAAEAVVVLLAAVAVAQLAVTGGGLTGVGTFATGLVLVAAALVAARLVLPWATVFARRRLRDGRLAAALAAFQVSRRPGGARLFALLTAAVAVIGYAACAVDVGARGRSLEAGIGIGAARVVAVGPVSRQGLLAAVRAADPTGAYAMAAVPLPAERGRPAGIAVDTTRAAAIAEWGGFDPARVAATLHPAAGEPLAVRGSRLTVDVTAAKLTIGKSLLATVVLAPVAGPADEQAELGELRAGRHGYAAEVPACASGCLVKAVQLNGREGSLDVTGTVTFHAVTASGADPGAGGDPDPGAGGDPGASGEPVGIGPGVLGAAGRWRITDGGRLAAGPAGLGIEITSLNGLPHGVFVQPSGVPSPLPVATAGDVASASVPGLDGRALPIAAALRLPAVPGVGTPAVLADLDYVDRLSTDATPSTAAQVWLSPRAPADVLDRLRSAGLVVTGDTRATQVRARLDEQGPALALWFYVLVGALALALAAGALVLAAAVDRVRRIEDLSALRAQGLPRTAVRRATLWTYPVLVGGAVLAGMAIALLGWWLTGWALPLAGLDPPALPFPGMPRPLGLIATAALAFAVLSGVAVLAGRRTLRAIR</sequence>
<reference evidence="10" key="1">
    <citation type="journal article" date="2019" name="Int. J. Syst. Evol. Microbiol.">
        <title>The Global Catalogue of Microorganisms (GCM) 10K type strain sequencing project: providing services to taxonomists for standard genome sequencing and annotation.</title>
        <authorList>
            <consortium name="The Broad Institute Genomics Platform"/>
            <consortium name="The Broad Institute Genome Sequencing Center for Infectious Disease"/>
            <person name="Wu L."/>
            <person name="Ma J."/>
        </authorList>
    </citation>
    <scope>NUCLEOTIDE SEQUENCE [LARGE SCALE GENOMIC DNA]</scope>
    <source>
        <strain evidence="10">XZYJT-10</strain>
    </source>
</reference>
<keyword evidence="4 7" id="KW-1133">Transmembrane helix</keyword>
<evidence type="ECO:0000256" key="6">
    <source>
        <dbReference type="SAM" id="MobiDB-lite"/>
    </source>
</evidence>
<evidence type="ECO:0000256" key="5">
    <source>
        <dbReference type="ARBA" id="ARBA00023136"/>
    </source>
</evidence>
<feature type="transmembrane region" description="Helical" evidence="7">
    <location>
        <begin position="512"/>
        <end position="534"/>
    </location>
</feature>
<accession>A0ABW2HP12</accession>
<feature type="transmembrane region" description="Helical" evidence="7">
    <location>
        <begin position="460"/>
        <end position="485"/>
    </location>
</feature>
<feature type="transmembrane region" description="Helical" evidence="7">
    <location>
        <begin position="296"/>
        <end position="320"/>
    </location>
</feature>
<keyword evidence="10" id="KW-1185">Reference proteome</keyword>
<feature type="transmembrane region" description="Helical" evidence="7">
    <location>
        <begin position="341"/>
        <end position="366"/>
    </location>
</feature>